<feature type="transmembrane region" description="Helical" evidence="1">
    <location>
        <begin position="153"/>
        <end position="174"/>
    </location>
</feature>
<dbReference type="KEGG" id="more:E1B28_002216"/>
<evidence type="ECO:0000256" key="1">
    <source>
        <dbReference type="SAM" id="Phobius"/>
    </source>
</evidence>
<dbReference type="RefSeq" id="XP_043002717.1">
    <property type="nucleotide sequence ID" value="XM_043159118.1"/>
</dbReference>
<reference evidence="3" key="1">
    <citation type="journal article" date="2021" name="Genome Biol. Evol.">
        <title>The assembled and annotated genome of the fairy-ring fungus Marasmius oreades.</title>
        <authorList>
            <person name="Hiltunen M."/>
            <person name="Ament-Velasquez S.L."/>
            <person name="Johannesson H."/>
        </authorList>
    </citation>
    <scope>NUCLEOTIDE SEQUENCE</scope>
    <source>
        <strain evidence="3">03SP1</strain>
    </source>
</reference>
<protein>
    <recommendedName>
        <fullName evidence="2">DUF7702 domain-containing protein</fullName>
    </recommendedName>
</protein>
<proteinExistence type="predicted"/>
<evidence type="ECO:0000313" key="3">
    <source>
        <dbReference type="EMBL" id="KAG7086246.1"/>
    </source>
</evidence>
<feature type="domain" description="DUF7702" evidence="2">
    <location>
        <begin position="38"/>
        <end position="214"/>
    </location>
</feature>
<gene>
    <name evidence="3" type="ORF">E1B28_002216</name>
</gene>
<evidence type="ECO:0000313" key="4">
    <source>
        <dbReference type="Proteomes" id="UP001049176"/>
    </source>
</evidence>
<name>A0A9P7RM69_9AGAR</name>
<dbReference type="OrthoDB" id="5389493at2759"/>
<dbReference type="AlphaFoldDB" id="A0A9P7RM69"/>
<sequence length="265" mass="29185">MSESLAQSLGIRSVAPAVIFAILYIPLIPIFLLKLRKRASKLPVVLLTFCVIRVAVFIIRAILTSNSTMGNNVDLLHADDVLLSIGFFGLLLGAYTLVVDRLNIYDPAPPSPLSLIRNQHLYRLIALVAVILGIVAITGPTDEATEKEKTLKIVSTIIFLILTLLQTFQTIMLVRVERSGSVSESRSSSFGSKHVSIILLLLSFMLLVRVVFDTATMTDPEKADNEKFWYPLVALPEWICACLYAIPGVILDLDEVKPNAAFAYV</sequence>
<feature type="transmembrane region" description="Helical" evidence="1">
    <location>
        <begin position="121"/>
        <end position="141"/>
    </location>
</feature>
<feature type="transmembrane region" description="Helical" evidence="1">
    <location>
        <begin position="82"/>
        <end position="100"/>
    </location>
</feature>
<dbReference type="Pfam" id="PF24800">
    <property type="entry name" value="DUF7702"/>
    <property type="match status" value="1"/>
</dbReference>
<keyword evidence="1" id="KW-1133">Transmembrane helix</keyword>
<organism evidence="3 4">
    <name type="scientific">Marasmius oreades</name>
    <name type="common">fairy-ring Marasmius</name>
    <dbReference type="NCBI Taxonomy" id="181124"/>
    <lineage>
        <taxon>Eukaryota</taxon>
        <taxon>Fungi</taxon>
        <taxon>Dikarya</taxon>
        <taxon>Basidiomycota</taxon>
        <taxon>Agaricomycotina</taxon>
        <taxon>Agaricomycetes</taxon>
        <taxon>Agaricomycetidae</taxon>
        <taxon>Agaricales</taxon>
        <taxon>Marasmiineae</taxon>
        <taxon>Marasmiaceae</taxon>
        <taxon>Marasmius</taxon>
    </lineage>
</organism>
<accession>A0A9P7RM69</accession>
<keyword evidence="1" id="KW-0472">Membrane</keyword>
<dbReference type="PANTHER" id="PTHR42109:SF2">
    <property type="entry name" value="INTEGRAL MEMBRANE PROTEIN"/>
    <property type="match status" value="1"/>
</dbReference>
<comment type="caution">
    <text evidence="3">The sequence shown here is derived from an EMBL/GenBank/DDBJ whole genome shotgun (WGS) entry which is preliminary data.</text>
</comment>
<evidence type="ECO:0000259" key="2">
    <source>
        <dbReference type="Pfam" id="PF24800"/>
    </source>
</evidence>
<dbReference type="GeneID" id="66071292"/>
<feature type="transmembrane region" description="Helical" evidence="1">
    <location>
        <begin position="44"/>
        <end position="62"/>
    </location>
</feature>
<dbReference type="Proteomes" id="UP001049176">
    <property type="component" value="Chromosome 10"/>
</dbReference>
<feature type="transmembrane region" description="Helical" evidence="1">
    <location>
        <begin position="14"/>
        <end position="32"/>
    </location>
</feature>
<feature type="transmembrane region" description="Helical" evidence="1">
    <location>
        <begin position="228"/>
        <end position="251"/>
    </location>
</feature>
<feature type="transmembrane region" description="Helical" evidence="1">
    <location>
        <begin position="195"/>
        <end position="212"/>
    </location>
</feature>
<dbReference type="EMBL" id="CM032190">
    <property type="protein sequence ID" value="KAG7086246.1"/>
    <property type="molecule type" value="Genomic_DNA"/>
</dbReference>
<dbReference type="InterPro" id="IPR056119">
    <property type="entry name" value="DUF7702"/>
</dbReference>
<keyword evidence="4" id="KW-1185">Reference proteome</keyword>
<keyword evidence="1" id="KW-0812">Transmembrane</keyword>
<dbReference type="PANTHER" id="PTHR42109">
    <property type="entry name" value="UNPLACED GENOMIC SCAFFOLD UM_SCAF_CONTIG_1.265, WHOLE GENOME SHOTGUN SEQUENCE"/>
    <property type="match status" value="1"/>
</dbReference>